<organism evidence="4">
    <name type="scientific">Timema shepardi</name>
    <name type="common">Walking stick</name>
    <dbReference type="NCBI Taxonomy" id="629360"/>
    <lineage>
        <taxon>Eukaryota</taxon>
        <taxon>Metazoa</taxon>
        <taxon>Ecdysozoa</taxon>
        <taxon>Arthropoda</taxon>
        <taxon>Hexapoda</taxon>
        <taxon>Insecta</taxon>
        <taxon>Pterygota</taxon>
        <taxon>Neoptera</taxon>
        <taxon>Polyneoptera</taxon>
        <taxon>Phasmatodea</taxon>
        <taxon>Timematodea</taxon>
        <taxon>Timematoidea</taxon>
        <taxon>Timematidae</taxon>
        <taxon>Timema</taxon>
    </lineage>
</organism>
<reference evidence="4" key="1">
    <citation type="submission" date="2020-11" db="EMBL/GenBank/DDBJ databases">
        <authorList>
            <person name="Tran Van P."/>
        </authorList>
    </citation>
    <scope>NUCLEOTIDE SEQUENCE</scope>
</reference>
<evidence type="ECO:0000256" key="1">
    <source>
        <dbReference type="ARBA" id="ARBA00022737"/>
    </source>
</evidence>
<feature type="region of interest" description="Disordered" evidence="2">
    <location>
        <begin position="52"/>
        <end position="90"/>
    </location>
</feature>
<dbReference type="FunFam" id="2.30.42.10:FF:000043">
    <property type="entry name" value="Syntenin-1 isoform X1"/>
    <property type="match status" value="1"/>
</dbReference>
<gene>
    <name evidence="4" type="ORF">TSIB3V08_LOCUS9595</name>
</gene>
<dbReference type="InterPro" id="IPR001478">
    <property type="entry name" value="PDZ"/>
</dbReference>
<dbReference type="SUPFAM" id="SSF50156">
    <property type="entry name" value="PDZ domain-like"/>
    <property type="match status" value="2"/>
</dbReference>
<dbReference type="GO" id="GO:0005737">
    <property type="term" value="C:cytoplasm"/>
    <property type="evidence" value="ECO:0007669"/>
    <property type="project" value="TreeGrafter"/>
</dbReference>
<keyword evidence="1" id="KW-0677">Repeat</keyword>
<sequence length="491" mass="53443">MAWRGKQTKLRDDEIEVLKMSLYPSLEDMKVDQMARAQSQLVSQYASSYQHGASAPLPYPTNPTSVHSTSAPLPYPTNPTSAPPPYTTDPPLGGDSMSALYPALNDYMGLELSREAIEQNMPEYAVAVPQSRHVALPASSTGPLAGMIAPLSGHSLGLQRAQVSHGLREVTICKDSAGRVGLRVQAINKGVFVCLVIKDSPAALAGLRFARGLRGGDLRPSMRKQRGVYWQLLSELGGLVATREPFVQDRFRDSSTASTGYMLGQACCSRVDLVPFERTVTLHKDSVGHIGFQYKNGKIIGLVKDSSAARNGLLTEHHLLEVNGQNVVGLKDKQITALIEEGGPIITITIIPSFVYDHMVKKPCHPPSIAQTAPQPMFSKPSVTIPTVLSAKENSPVGSRDGHGFSCLHAPMDELHPLLRQSPPTEDPEEDISDQAIFHPRAHFLLSRPQHLDSAPTFPRVPIPEFSFNRLLVRMAITLVKGSMDHSIPDV</sequence>
<evidence type="ECO:0000259" key="3">
    <source>
        <dbReference type="PROSITE" id="PS50106"/>
    </source>
</evidence>
<dbReference type="AlphaFoldDB" id="A0A7R9B3N0"/>
<feature type="domain" description="PDZ" evidence="3">
    <location>
        <begin position="279"/>
        <end position="354"/>
    </location>
</feature>
<dbReference type="PROSITE" id="PS50106">
    <property type="entry name" value="PDZ"/>
    <property type="match status" value="2"/>
</dbReference>
<evidence type="ECO:0000256" key="2">
    <source>
        <dbReference type="SAM" id="MobiDB-lite"/>
    </source>
</evidence>
<feature type="compositionally biased region" description="Pro residues" evidence="2">
    <location>
        <begin position="73"/>
        <end position="88"/>
    </location>
</feature>
<feature type="domain" description="PDZ" evidence="3">
    <location>
        <begin position="169"/>
        <end position="217"/>
    </location>
</feature>
<name>A0A7R9B3N0_TIMSH</name>
<dbReference type="InterPro" id="IPR036034">
    <property type="entry name" value="PDZ_sf"/>
</dbReference>
<dbReference type="SMART" id="SM00228">
    <property type="entry name" value="PDZ"/>
    <property type="match status" value="1"/>
</dbReference>
<accession>A0A7R9B3N0</accession>
<dbReference type="PANTHER" id="PTHR12345">
    <property type="entry name" value="SYNTENIN RELATED"/>
    <property type="match status" value="1"/>
</dbReference>
<proteinExistence type="predicted"/>
<feature type="compositionally biased region" description="Polar residues" evidence="2">
    <location>
        <begin position="62"/>
        <end position="71"/>
    </location>
</feature>
<dbReference type="PANTHER" id="PTHR12345:SF3">
    <property type="entry name" value="PDZ DOMAIN-CONTAINING PROTEIN"/>
    <property type="match status" value="1"/>
</dbReference>
<dbReference type="EMBL" id="OC005675">
    <property type="protein sequence ID" value="CAD7265562.1"/>
    <property type="molecule type" value="Genomic_DNA"/>
</dbReference>
<dbReference type="CDD" id="cd06794">
    <property type="entry name" value="PDZ2_syntenin-like"/>
    <property type="match status" value="1"/>
</dbReference>
<protein>
    <recommendedName>
        <fullName evidence="3">PDZ domain-containing protein</fullName>
    </recommendedName>
</protein>
<evidence type="ECO:0000313" key="4">
    <source>
        <dbReference type="EMBL" id="CAD7265562.1"/>
    </source>
</evidence>
<dbReference type="InterPro" id="IPR051230">
    <property type="entry name" value="APP-Binding"/>
</dbReference>
<dbReference type="GO" id="GO:0005886">
    <property type="term" value="C:plasma membrane"/>
    <property type="evidence" value="ECO:0007669"/>
    <property type="project" value="TreeGrafter"/>
</dbReference>
<dbReference type="Gene3D" id="2.30.42.10">
    <property type="match status" value="2"/>
</dbReference>